<proteinExistence type="predicted"/>
<evidence type="ECO:0000256" key="1">
    <source>
        <dbReference type="ARBA" id="ARBA00022448"/>
    </source>
</evidence>
<sequence>MTAMASPSLSAASEEQEIALECRNVGKDYFRHNGERVRVVREVDLKLRKGGFLCVLGPSGCGKTTLLNMVAGFEQTTEGDILVGGKPVNGPGPERGVVFQSDTALFPWLTVRENIEYGLRIKGISKAERRKRADEWIEQVGLTQHTSKFPGELSGGMKQRVQIARVLASDPEILLMDEPFAALDAQTRNYLQQELSELCRKSGKTVLFITHDIQEALMLADHIIVMARAPEKNIKAELHVQMPYPRQRMNETFAKLYNRLMDEIDNPFKGSVRSL</sequence>
<dbReference type="RefSeq" id="WP_190914950.1">
    <property type="nucleotide sequence ID" value="NZ_JACXIZ010000010.1"/>
</dbReference>
<feature type="domain" description="ABC transporter" evidence="4">
    <location>
        <begin position="20"/>
        <end position="253"/>
    </location>
</feature>
<dbReference type="PROSITE" id="PS00211">
    <property type="entry name" value="ABC_TRANSPORTER_1"/>
    <property type="match status" value="1"/>
</dbReference>
<dbReference type="EMBL" id="JACXIZ010000010">
    <property type="protein sequence ID" value="MBD2844351.1"/>
    <property type="molecule type" value="Genomic_DNA"/>
</dbReference>
<comment type="caution">
    <text evidence="5">The sequence shown here is derived from an EMBL/GenBank/DDBJ whole genome shotgun (WGS) entry which is preliminary data.</text>
</comment>
<dbReference type="InterPro" id="IPR017871">
    <property type="entry name" value="ABC_transporter-like_CS"/>
</dbReference>
<keyword evidence="3 5" id="KW-0067">ATP-binding</keyword>
<dbReference type="InterPro" id="IPR003439">
    <property type="entry name" value="ABC_transporter-like_ATP-bd"/>
</dbReference>
<accession>A0A927GQJ8</accession>
<organism evidence="5 6">
    <name type="scientific">Paenibacillus sabuli</name>
    <dbReference type="NCBI Taxonomy" id="2772509"/>
    <lineage>
        <taxon>Bacteria</taxon>
        <taxon>Bacillati</taxon>
        <taxon>Bacillota</taxon>
        <taxon>Bacilli</taxon>
        <taxon>Bacillales</taxon>
        <taxon>Paenibacillaceae</taxon>
        <taxon>Paenibacillus</taxon>
    </lineage>
</organism>
<evidence type="ECO:0000259" key="4">
    <source>
        <dbReference type="PROSITE" id="PS50893"/>
    </source>
</evidence>
<keyword evidence="6" id="KW-1185">Reference proteome</keyword>
<dbReference type="PANTHER" id="PTHR42788:SF13">
    <property type="entry name" value="ALIPHATIC SULFONATES IMPORT ATP-BINDING PROTEIN SSUB"/>
    <property type="match status" value="1"/>
</dbReference>
<evidence type="ECO:0000256" key="2">
    <source>
        <dbReference type="ARBA" id="ARBA00022741"/>
    </source>
</evidence>
<evidence type="ECO:0000313" key="5">
    <source>
        <dbReference type="EMBL" id="MBD2844351.1"/>
    </source>
</evidence>
<gene>
    <name evidence="5" type="ORF">IDH44_04045</name>
</gene>
<dbReference type="InterPro" id="IPR027417">
    <property type="entry name" value="P-loop_NTPase"/>
</dbReference>
<dbReference type="Proteomes" id="UP000621560">
    <property type="component" value="Unassembled WGS sequence"/>
</dbReference>
<reference evidence="5" key="1">
    <citation type="submission" date="2020-09" db="EMBL/GenBank/DDBJ databases">
        <title>A novel bacterium of genus Paenibacillus, isolated from South China Sea.</title>
        <authorList>
            <person name="Huang H."/>
            <person name="Mo K."/>
            <person name="Hu Y."/>
        </authorList>
    </citation>
    <scope>NUCLEOTIDE SEQUENCE</scope>
    <source>
        <strain evidence="5">IB182496</strain>
    </source>
</reference>
<dbReference type="SMART" id="SM00382">
    <property type="entry name" value="AAA"/>
    <property type="match status" value="1"/>
</dbReference>
<dbReference type="GO" id="GO:0005524">
    <property type="term" value="F:ATP binding"/>
    <property type="evidence" value="ECO:0007669"/>
    <property type="project" value="UniProtKB-KW"/>
</dbReference>
<dbReference type="SUPFAM" id="SSF52540">
    <property type="entry name" value="P-loop containing nucleoside triphosphate hydrolases"/>
    <property type="match status" value="1"/>
</dbReference>
<dbReference type="CDD" id="cd03293">
    <property type="entry name" value="ABC_NrtD_SsuB_transporters"/>
    <property type="match status" value="1"/>
</dbReference>
<name>A0A927GQJ8_9BACL</name>
<evidence type="ECO:0000313" key="6">
    <source>
        <dbReference type="Proteomes" id="UP000621560"/>
    </source>
</evidence>
<keyword evidence="2" id="KW-0547">Nucleotide-binding</keyword>
<dbReference type="PROSITE" id="PS50893">
    <property type="entry name" value="ABC_TRANSPORTER_2"/>
    <property type="match status" value="1"/>
</dbReference>
<dbReference type="PANTHER" id="PTHR42788">
    <property type="entry name" value="TAURINE IMPORT ATP-BINDING PROTEIN-RELATED"/>
    <property type="match status" value="1"/>
</dbReference>
<dbReference type="AlphaFoldDB" id="A0A927GQJ8"/>
<dbReference type="GO" id="GO:0016887">
    <property type="term" value="F:ATP hydrolysis activity"/>
    <property type="evidence" value="ECO:0007669"/>
    <property type="project" value="InterPro"/>
</dbReference>
<dbReference type="Gene3D" id="3.40.50.300">
    <property type="entry name" value="P-loop containing nucleotide triphosphate hydrolases"/>
    <property type="match status" value="1"/>
</dbReference>
<evidence type="ECO:0000256" key="3">
    <source>
        <dbReference type="ARBA" id="ARBA00022840"/>
    </source>
</evidence>
<keyword evidence="1" id="KW-0813">Transport</keyword>
<dbReference type="InterPro" id="IPR003593">
    <property type="entry name" value="AAA+_ATPase"/>
</dbReference>
<dbReference type="Pfam" id="PF00005">
    <property type="entry name" value="ABC_tran"/>
    <property type="match status" value="1"/>
</dbReference>
<dbReference type="InterPro" id="IPR050166">
    <property type="entry name" value="ABC_transporter_ATP-bind"/>
</dbReference>
<protein>
    <submittedName>
        <fullName evidence="5">ABC transporter ATP-binding protein</fullName>
    </submittedName>
</protein>